<dbReference type="Proteomes" id="UP000521313">
    <property type="component" value="Unassembled WGS sequence"/>
</dbReference>
<evidence type="ECO:0000313" key="2">
    <source>
        <dbReference type="EMBL" id="MBB5184249.1"/>
    </source>
</evidence>
<keyword evidence="5" id="KW-1185">Reference proteome</keyword>
<feature type="transmembrane region" description="Helical" evidence="1">
    <location>
        <begin position="36"/>
        <end position="55"/>
    </location>
</feature>
<organism evidence="2 4">
    <name type="scientific">Faecalicoccus acidiformans</name>
    <dbReference type="NCBI Taxonomy" id="915173"/>
    <lineage>
        <taxon>Bacteria</taxon>
        <taxon>Bacillati</taxon>
        <taxon>Bacillota</taxon>
        <taxon>Erysipelotrichia</taxon>
        <taxon>Erysipelotrichales</taxon>
        <taxon>Erysipelotrichaceae</taxon>
        <taxon>Faecalicoccus</taxon>
    </lineage>
</organism>
<reference evidence="3 5" key="3">
    <citation type="journal article" date="2021" name="Sci. Rep.">
        <title>The distribution of antibiotic resistance genes in chicken gut microbiota commensals.</title>
        <authorList>
            <person name="Juricova H."/>
            <person name="Matiasovicova J."/>
            <person name="Kubasova T."/>
            <person name="Cejkova D."/>
            <person name="Rychlik I."/>
        </authorList>
    </citation>
    <scope>NUCLEOTIDE SEQUENCE [LARGE SCALE GENOMIC DNA]</scope>
    <source>
        <strain evidence="3 5">An423</strain>
    </source>
</reference>
<keyword evidence="1" id="KW-1133">Transmembrane helix</keyword>
<evidence type="ECO:0000256" key="1">
    <source>
        <dbReference type="SAM" id="Phobius"/>
    </source>
</evidence>
<dbReference type="RefSeq" id="WP_183374060.1">
    <property type="nucleotide sequence ID" value="NZ_JACHHD010000002.1"/>
</dbReference>
<keyword evidence="1" id="KW-0812">Transmembrane</keyword>
<dbReference type="EMBL" id="JACJLU010000004">
    <property type="protein sequence ID" value="MBM6831450.1"/>
    <property type="molecule type" value="Genomic_DNA"/>
</dbReference>
<comment type="caution">
    <text evidence="2">The sequence shown here is derived from an EMBL/GenBank/DDBJ whole genome shotgun (WGS) entry which is preliminary data.</text>
</comment>
<protein>
    <submittedName>
        <fullName evidence="3">DUF1294 domain-containing protein</fullName>
    </submittedName>
    <submittedName>
        <fullName evidence="2">Uncharacterized membrane protein YsdA (DUF1294 family)</fullName>
    </submittedName>
</protein>
<dbReference type="EMBL" id="JACHHD010000002">
    <property type="protein sequence ID" value="MBB5184249.1"/>
    <property type="molecule type" value="Genomic_DNA"/>
</dbReference>
<dbReference type="Proteomes" id="UP000775500">
    <property type="component" value="Unassembled WGS sequence"/>
</dbReference>
<dbReference type="Pfam" id="PF06961">
    <property type="entry name" value="DUF1294"/>
    <property type="match status" value="1"/>
</dbReference>
<gene>
    <name evidence="3" type="ORF">H5982_04910</name>
    <name evidence="2" type="ORF">HNQ43_000284</name>
</gene>
<reference evidence="2 4" key="1">
    <citation type="submission" date="2020-08" db="EMBL/GenBank/DDBJ databases">
        <title>Genomic Encyclopedia of Type Strains, Phase IV (KMG-IV): sequencing the most valuable type-strain genomes for metagenomic binning, comparative biology and taxonomic classification.</title>
        <authorList>
            <person name="Goeker M."/>
        </authorList>
    </citation>
    <scope>NUCLEOTIDE SEQUENCE [LARGE SCALE GENOMIC DNA]</scope>
    <source>
        <strain evidence="2 4">DSM 26963</strain>
    </source>
</reference>
<evidence type="ECO:0000313" key="4">
    <source>
        <dbReference type="Proteomes" id="UP000521313"/>
    </source>
</evidence>
<proteinExistence type="predicted"/>
<dbReference type="AlphaFoldDB" id="A0A7W8D1J9"/>
<reference evidence="3" key="2">
    <citation type="submission" date="2020-08" db="EMBL/GenBank/DDBJ databases">
        <authorList>
            <person name="Cejkova D."/>
            <person name="Kubasova T."/>
            <person name="Jahodarova E."/>
            <person name="Rychlik I."/>
        </authorList>
    </citation>
    <scope>NUCLEOTIDE SEQUENCE</scope>
    <source>
        <strain evidence="3">An423</strain>
    </source>
</reference>
<accession>A0A7W8D1J9</accession>
<name>A0A7W8D1J9_9FIRM</name>
<dbReference type="InterPro" id="IPR012156">
    <property type="entry name" value="Cold_shock_CspA"/>
</dbReference>
<dbReference type="PIRSF" id="PIRSF002599">
    <property type="entry name" value="Cold_shock_A"/>
    <property type="match status" value="1"/>
</dbReference>
<dbReference type="GO" id="GO:0003676">
    <property type="term" value="F:nucleic acid binding"/>
    <property type="evidence" value="ECO:0007669"/>
    <property type="project" value="InterPro"/>
</dbReference>
<feature type="transmembrane region" description="Helical" evidence="1">
    <location>
        <begin position="6"/>
        <end position="24"/>
    </location>
</feature>
<keyword evidence="1" id="KW-0472">Membrane</keyword>
<dbReference type="InterPro" id="IPR010718">
    <property type="entry name" value="DUF1294"/>
</dbReference>
<evidence type="ECO:0000313" key="5">
    <source>
        <dbReference type="Proteomes" id="UP000775500"/>
    </source>
</evidence>
<feature type="transmembrane region" description="Helical" evidence="1">
    <location>
        <begin position="61"/>
        <end position="83"/>
    </location>
</feature>
<evidence type="ECO:0000313" key="3">
    <source>
        <dbReference type="EMBL" id="MBM6831450.1"/>
    </source>
</evidence>
<sequence length="84" mass="9804">MIGIYLAIWNSWTFILFGIDKYKACHHRFRISENTLLIHACLGGAVGGFLGMLVFRHKTRHLKFCLIMPLLVLIQVFFLCFFLK</sequence>